<gene>
    <name evidence="2" type="ORF">MAMMFC1_03288</name>
</gene>
<dbReference type="Proteomes" id="UP000276437">
    <property type="component" value="Chromosome"/>
</dbReference>
<feature type="domain" description="DUF3846" evidence="1">
    <location>
        <begin position="13"/>
        <end position="103"/>
    </location>
</feature>
<reference evidence="2 3" key="1">
    <citation type="journal article" date="2018" name="Int. J. Syst. Evol. Microbiol.">
        <title>Methylomusa anaerophila gen. nov., sp. nov., an anaerobic methanol-utilizing bacterium isolated from a microbial fuel cell.</title>
        <authorList>
            <person name="Amano N."/>
            <person name="Yamamuro A."/>
            <person name="Miyahara M."/>
            <person name="Kouzuma A."/>
            <person name="Abe T."/>
            <person name="Watanabe K."/>
        </authorList>
    </citation>
    <scope>NUCLEOTIDE SEQUENCE [LARGE SCALE GENOMIC DNA]</scope>
    <source>
        <strain evidence="2 3">MMFC1</strain>
    </source>
</reference>
<dbReference type="AlphaFoldDB" id="A0A348ANE5"/>
<dbReference type="InterPro" id="IPR024559">
    <property type="entry name" value="DUF3846"/>
</dbReference>
<dbReference type="EMBL" id="AP018449">
    <property type="protein sequence ID" value="BBB92593.1"/>
    <property type="molecule type" value="Genomic_DNA"/>
</dbReference>
<evidence type="ECO:0000313" key="2">
    <source>
        <dbReference type="EMBL" id="BBB92593.1"/>
    </source>
</evidence>
<organism evidence="2 3">
    <name type="scientific">Methylomusa anaerophila</name>
    <dbReference type="NCBI Taxonomy" id="1930071"/>
    <lineage>
        <taxon>Bacteria</taxon>
        <taxon>Bacillati</taxon>
        <taxon>Bacillota</taxon>
        <taxon>Negativicutes</taxon>
        <taxon>Selenomonadales</taxon>
        <taxon>Sporomusaceae</taxon>
        <taxon>Methylomusa</taxon>
    </lineage>
</organism>
<dbReference type="Pfam" id="PF12957">
    <property type="entry name" value="DUF3846"/>
    <property type="match status" value="1"/>
</dbReference>
<evidence type="ECO:0000313" key="3">
    <source>
        <dbReference type="Proteomes" id="UP000276437"/>
    </source>
</evidence>
<dbReference type="OrthoDB" id="9813511at2"/>
<proteinExistence type="predicted"/>
<name>A0A348ANE5_9FIRM</name>
<keyword evidence="3" id="KW-1185">Reference proteome</keyword>
<dbReference type="KEGG" id="mana:MAMMFC1_03288"/>
<protein>
    <recommendedName>
        <fullName evidence="1">DUF3846 domain-containing protein</fullName>
    </recommendedName>
</protein>
<sequence length="118" mass="12972">MLNEGFPADEILIIVKKPFKIPVLQYIPNDLESVHKIVGDSIKYIDFQDDIVIIANNKEGTSQHLPANFTYGNDAIVGTCLFVGNVAGSRFSSLTEKQIATVLTKSMDNNMGKLANDQ</sequence>
<accession>A0A348ANE5</accession>
<dbReference type="RefSeq" id="WP_126309532.1">
    <property type="nucleotide sequence ID" value="NZ_AP018449.1"/>
</dbReference>
<evidence type="ECO:0000259" key="1">
    <source>
        <dbReference type="Pfam" id="PF12957"/>
    </source>
</evidence>